<comment type="caution">
    <text evidence="1">The sequence shown here is derived from an EMBL/GenBank/DDBJ whole genome shotgun (WGS) entry which is preliminary data.</text>
</comment>
<evidence type="ECO:0000313" key="2">
    <source>
        <dbReference type="Proteomes" id="UP000054776"/>
    </source>
</evidence>
<gene>
    <name evidence="1" type="ORF">T01_3878</name>
</gene>
<dbReference type="Proteomes" id="UP000054776">
    <property type="component" value="Unassembled WGS sequence"/>
</dbReference>
<evidence type="ECO:0000313" key="1">
    <source>
        <dbReference type="EMBL" id="KRY36414.1"/>
    </source>
</evidence>
<dbReference type="InParanoid" id="A0A0V1BHH7"/>
<protein>
    <submittedName>
        <fullName evidence="1">Uncharacterized protein</fullName>
    </submittedName>
</protein>
<dbReference type="EMBL" id="JYDH01000043">
    <property type="protein sequence ID" value="KRY36414.1"/>
    <property type="molecule type" value="Genomic_DNA"/>
</dbReference>
<keyword evidence="2" id="KW-1185">Reference proteome</keyword>
<organism evidence="1 2">
    <name type="scientific">Trichinella spiralis</name>
    <name type="common">Trichina worm</name>
    <dbReference type="NCBI Taxonomy" id="6334"/>
    <lineage>
        <taxon>Eukaryota</taxon>
        <taxon>Metazoa</taxon>
        <taxon>Ecdysozoa</taxon>
        <taxon>Nematoda</taxon>
        <taxon>Enoplea</taxon>
        <taxon>Dorylaimia</taxon>
        <taxon>Trichinellida</taxon>
        <taxon>Trichinellidae</taxon>
        <taxon>Trichinella</taxon>
    </lineage>
</organism>
<dbReference type="AlphaFoldDB" id="A0A0V1BHH7"/>
<proteinExistence type="predicted"/>
<sequence length="128" mass="14101">MNTSALSVKLTAHQGKQEFLTPESADYQCTEEFPTIESDEYLCSLFECDSHEGLTILVGIPGTGMCRIPLITVCNAVLMKACRGYQEFSPLQSIEYQCYQCKILHLSSLRRLLGITDPGVSGMAVLCV</sequence>
<name>A0A0V1BHH7_TRISP</name>
<reference evidence="1 2" key="1">
    <citation type="submission" date="2015-01" db="EMBL/GenBank/DDBJ databases">
        <title>Evolution of Trichinella species and genotypes.</title>
        <authorList>
            <person name="Korhonen P.K."/>
            <person name="Edoardo P."/>
            <person name="Giuseppe L.R."/>
            <person name="Gasser R.B."/>
        </authorList>
    </citation>
    <scope>NUCLEOTIDE SEQUENCE [LARGE SCALE GENOMIC DNA]</scope>
    <source>
        <strain evidence="1">ISS3</strain>
    </source>
</reference>
<accession>A0A0V1BHH7</accession>